<dbReference type="EnsemblBacteria" id="BAA79402">
    <property type="protein sequence ID" value="BAA79402"/>
    <property type="gene ID" value="APE_0441a.1"/>
</dbReference>
<dbReference type="Proteomes" id="UP000002518">
    <property type="component" value="Chromosome"/>
</dbReference>
<evidence type="ECO:0000313" key="2">
    <source>
        <dbReference type="Proteomes" id="UP000002518"/>
    </source>
</evidence>
<dbReference type="RefSeq" id="WP_010865746.1">
    <property type="nucleotide sequence ID" value="NC_000854.2"/>
</dbReference>
<name>Q9YEZ4_AERPE</name>
<dbReference type="STRING" id="272557.APE_0441a.1"/>
<dbReference type="GeneID" id="1444628"/>
<protein>
    <submittedName>
        <fullName evidence="1">Uncharacterized protein</fullName>
    </submittedName>
</protein>
<gene>
    <name evidence="1" type="ordered locus">APE_0441a.1</name>
</gene>
<organism evidence="1 2">
    <name type="scientific">Aeropyrum pernix (strain ATCC 700893 / DSM 11879 / JCM 9820 / NBRC 100138 / K1)</name>
    <dbReference type="NCBI Taxonomy" id="272557"/>
    <lineage>
        <taxon>Archaea</taxon>
        <taxon>Thermoproteota</taxon>
        <taxon>Thermoprotei</taxon>
        <taxon>Desulfurococcales</taxon>
        <taxon>Desulfurococcaceae</taxon>
        <taxon>Aeropyrum</taxon>
    </lineage>
</organism>
<keyword evidence="2" id="KW-1185">Reference proteome</keyword>
<dbReference type="KEGG" id="ape:APE_0441a.1"/>
<dbReference type="EMBL" id="BA000002">
    <property type="protein sequence ID" value="BAA79402.2"/>
    <property type="molecule type" value="Genomic_DNA"/>
</dbReference>
<evidence type="ECO:0000313" key="1">
    <source>
        <dbReference type="EMBL" id="BAA79402.2"/>
    </source>
</evidence>
<proteinExistence type="predicted"/>
<sequence length="76" mass="8380">MERVRVDEVRCMHEEIVERALYRIVEDLAEALDRTPPTVSSRALVEGALKLALGAYNSARLLRDECRRAGGGNPGG</sequence>
<accession>Q9YEZ4</accession>
<dbReference type="PATRIC" id="fig|272557.25.peg.331"/>
<dbReference type="PIR" id="F72738">
    <property type="entry name" value="F72738"/>
</dbReference>
<dbReference type="AlphaFoldDB" id="Q9YEZ4"/>
<reference evidence="1 2" key="1">
    <citation type="journal article" date="1999" name="DNA Res.">
        <title>Complete genome sequence of an aerobic hyper-thermophilic crenarchaeon, Aeropyrum pernix K1.</title>
        <authorList>
            <person name="Kawarabayasi Y."/>
            <person name="Hino Y."/>
            <person name="Horikawa H."/>
            <person name="Yamazaki S."/>
            <person name="Haikawa Y."/>
            <person name="Jin-no K."/>
            <person name="Takahashi M."/>
            <person name="Sekine M."/>
            <person name="Baba S."/>
            <person name="Ankai A."/>
            <person name="Kosugi H."/>
            <person name="Hosoyama A."/>
            <person name="Fukui S."/>
            <person name="Nagai Y."/>
            <person name="Nishijima K."/>
            <person name="Nakazawa H."/>
            <person name="Takamiya M."/>
            <person name="Masuda S."/>
            <person name="Funahashi T."/>
            <person name="Tanaka T."/>
            <person name="Kudoh Y."/>
            <person name="Yamazaki J."/>
            <person name="Kushida N."/>
            <person name="Oguchi A."/>
            <person name="Aoki K."/>
            <person name="Kubota K."/>
            <person name="Nakamura Y."/>
            <person name="Nomura N."/>
            <person name="Sako Y."/>
            <person name="Kikuchi H."/>
        </authorList>
    </citation>
    <scope>NUCLEOTIDE SEQUENCE [LARGE SCALE GENOMIC DNA]</scope>
    <source>
        <strain evidence="2">ATCC 700893 / DSM 11879 / JCM 9820 / NBRC 100138 / K1</strain>
    </source>
</reference>
<dbReference type="eggNOG" id="arCOG12266">
    <property type="taxonomic scope" value="Archaea"/>
</dbReference>